<protein>
    <submittedName>
        <fullName evidence="2">Uncharacterized protein</fullName>
    </submittedName>
</protein>
<organism evidence="2">
    <name type="scientific">hydrothermal vent metagenome</name>
    <dbReference type="NCBI Taxonomy" id="652676"/>
    <lineage>
        <taxon>unclassified sequences</taxon>
        <taxon>metagenomes</taxon>
        <taxon>ecological metagenomes</taxon>
    </lineage>
</organism>
<name>A0A3B0VGN3_9ZZZZ</name>
<feature type="region of interest" description="Disordered" evidence="1">
    <location>
        <begin position="1"/>
        <end position="20"/>
    </location>
</feature>
<accession>A0A3B0VGN3</accession>
<evidence type="ECO:0000313" key="2">
    <source>
        <dbReference type="EMBL" id="VAW31226.1"/>
    </source>
</evidence>
<dbReference type="EMBL" id="UOEU01000183">
    <property type="protein sequence ID" value="VAW31226.1"/>
    <property type="molecule type" value="Genomic_DNA"/>
</dbReference>
<reference evidence="2" key="1">
    <citation type="submission" date="2018-06" db="EMBL/GenBank/DDBJ databases">
        <authorList>
            <person name="Zhirakovskaya E."/>
        </authorList>
    </citation>
    <scope>NUCLEOTIDE SEQUENCE</scope>
</reference>
<proteinExistence type="predicted"/>
<dbReference type="AlphaFoldDB" id="A0A3B0VGN3"/>
<evidence type="ECO:0000256" key="1">
    <source>
        <dbReference type="SAM" id="MobiDB-lite"/>
    </source>
</evidence>
<gene>
    <name evidence="2" type="ORF">MNBD_CHLOROFLEXI01-2658</name>
</gene>
<sequence length="207" mass="23891">MMHIQGETNDHRQAMPRSETSLFREQLTEAKARLVTAVLSSKSCYVQGDNAPLRYRLLTNTALQLAELNQAVAYFDLTALAYEHDLETWVQNSIRLLTIQLNLPMPNGRWWEDRQNRDPIEYFVQFLDERVLQRVKQPILLSFDEADVLLEAPLAEAFFRLLHAIKPVQLSPSNFDALSVVLWGKTAWQNLVEDGRFPTDLLKLIVL</sequence>